<dbReference type="InterPro" id="IPR001387">
    <property type="entry name" value="Cro/C1-type_HTH"/>
</dbReference>
<dbReference type="PROSITE" id="PS50943">
    <property type="entry name" value="HTH_CROC1"/>
    <property type="match status" value="1"/>
</dbReference>
<sequence length="94" mass="10810">MDNQITITKVINKIGRVIESYRDKEDLTQAELGKRINVSRLTIINIEKGKGSNTLNILKILKYFDLLHDLDVSFNLMLEKANEDDGLSEINLYE</sequence>
<keyword evidence="3" id="KW-1185">Reference proteome</keyword>
<dbReference type="Pfam" id="PF01381">
    <property type="entry name" value="HTH_3"/>
    <property type="match status" value="1"/>
</dbReference>
<organism evidence="2 3">
    <name type="scientific">Croceitalea marina</name>
    <dbReference type="NCBI Taxonomy" id="1775166"/>
    <lineage>
        <taxon>Bacteria</taxon>
        <taxon>Pseudomonadati</taxon>
        <taxon>Bacteroidota</taxon>
        <taxon>Flavobacteriia</taxon>
        <taxon>Flavobacteriales</taxon>
        <taxon>Flavobacteriaceae</taxon>
        <taxon>Croceitalea</taxon>
    </lineage>
</organism>
<evidence type="ECO:0000313" key="2">
    <source>
        <dbReference type="EMBL" id="MFD2585557.1"/>
    </source>
</evidence>
<protein>
    <submittedName>
        <fullName evidence="2">Helix-turn-helix transcriptional regulator</fullName>
    </submittedName>
</protein>
<name>A0ABW5MR00_9FLAO</name>
<accession>A0ABW5MR00</accession>
<reference evidence="3" key="1">
    <citation type="journal article" date="2019" name="Int. J. Syst. Evol. Microbiol.">
        <title>The Global Catalogue of Microorganisms (GCM) 10K type strain sequencing project: providing services to taxonomists for standard genome sequencing and annotation.</title>
        <authorList>
            <consortium name="The Broad Institute Genomics Platform"/>
            <consortium name="The Broad Institute Genome Sequencing Center for Infectious Disease"/>
            <person name="Wu L."/>
            <person name="Ma J."/>
        </authorList>
    </citation>
    <scope>NUCLEOTIDE SEQUENCE [LARGE SCALE GENOMIC DNA]</scope>
    <source>
        <strain evidence="3">KCTC 52368</strain>
    </source>
</reference>
<dbReference type="SMART" id="SM00530">
    <property type="entry name" value="HTH_XRE"/>
    <property type="match status" value="1"/>
</dbReference>
<feature type="domain" description="HTH cro/C1-type" evidence="1">
    <location>
        <begin position="18"/>
        <end position="70"/>
    </location>
</feature>
<dbReference type="EMBL" id="JBHULB010000005">
    <property type="protein sequence ID" value="MFD2585557.1"/>
    <property type="molecule type" value="Genomic_DNA"/>
</dbReference>
<dbReference type="Proteomes" id="UP001597526">
    <property type="component" value="Unassembled WGS sequence"/>
</dbReference>
<dbReference type="CDD" id="cd00093">
    <property type="entry name" value="HTH_XRE"/>
    <property type="match status" value="1"/>
</dbReference>
<dbReference type="SUPFAM" id="SSF47413">
    <property type="entry name" value="lambda repressor-like DNA-binding domains"/>
    <property type="match status" value="1"/>
</dbReference>
<proteinExistence type="predicted"/>
<evidence type="ECO:0000259" key="1">
    <source>
        <dbReference type="PROSITE" id="PS50943"/>
    </source>
</evidence>
<dbReference type="InterPro" id="IPR010982">
    <property type="entry name" value="Lambda_DNA-bd_dom_sf"/>
</dbReference>
<evidence type="ECO:0000313" key="3">
    <source>
        <dbReference type="Proteomes" id="UP001597526"/>
    </source>
</evidence>
<dbReference type="RefSeq" id="WP_377764957.1">
    <property type="nucleotide sequence ID" value="NZ_JBHULB010000005.1"/>
</dbReference>
<dbReference type="Gene3D" id="1.10.260.40">
    <property type="entry name" value="lambda repressor-like DNA-binding domains"/>
    <property type="match status" value="1"/>
</dbReference>
<gene>
    <name evidence="2" type="ORF">ACFSQJ_01370</name>
</gene>
<comment type="caution">
    <text evidence="2">The sequence shown here is derived from an EMBL/GenBank/DDBJ whole genome shotgun (WGS) entry which is preliminary data.</text>
</comment>